<dbReference type="EMBL" id="JALLPB020000050">
    <property type="protein sequence ID" value="KAL3822949.1"/>
    <property type="molecule type" value="Genomic_DNA"/>
</dbReference>
<evidence type="ECO:0000313" key="3">
    <source>
        <dbReference type="Proteomes" id="UP001530377"/>
    </source>
</evidence>
<gene>
    <name evidence="2" type="ORF">ACHAXA_011664</name>
</gene>
<protein>
    <submittedName>
        <fullName evidence="2">Uncharacterized protein</fullName>
    </submittedName>
</protein>
<reference evidence="2 3" key="1">
    <citation type="submission" date="2024-10" db="EMBL/GenBank/DDBJ databases">
        <title>Updated reference genomes for cyclostephanoid diatoms.</title>
        <authorList>
            <person name="Roberts W.R."/>
            <person name="Alverson A.J."/>
        </authorList>
    </citation>
    <scope>NUCLEOTIDE SEQUENCE [LARGE SCALE GENOMIC DNA]</scope>
    <source>
        <strain evidence="2 3">AJA228-03</strain>
    </source>
</reference>
<evidence type="ECO:0000313" key="2">
    <source>
        <dbReference type="EMBL" id="KAL3822949.1"/>
    </source>
</evidence>
<comment type="caution">
    <text evidence="2">The sequence shown here is derived from an EMBL/GenBank/DDBJ whole genome shotgun (WGS) entry which is preliminary data.</text>
</comment>
<dbReference type="AlphaFoldDB" id="A0ABD3SEH6"/>
<feature type="region of interest" description="Disordered" evidence="1">
    <location>
        <begin position="538"/>
        <end position="565"/>
    </location>
</feature>
<proteinExistence type="predicted"/>
<dbReference type="Proteomes" id="UP001530377">
    <property type="component" value="Unassembled WGS sequence"/>
</dbReference>
<feature type="region of interest" description="Disordered" evidence="1">
    <location>
        <begin position="686"/>
        <end position="709"/>
    </location>
</feature>
<accession>A0ABD3SEH6</accession>
<evidence type="ECO:0000256" key="1">
    <source>
        <dbReference type="SAM" id="MobiDB-lite"/>
    </source>
</evidence>
<sequence length="709" mass="79961">MDANNKAFYDRNDMSDLPVLHLAFNRVGDDEPDERRRSLREDRNSYLVDEYGARYDPDSLAWRYLGLYVDCDDNNDNNGKGGNSYCERKLLWAVYHDPHYRGNSIEEYQFYDPTSRTWDDSTCSRNGMYARCARLDCHEANTGFKLVGVFKETDGMYDWTEQLFKHEGGCVWNDDETYQTMERWMGMLPTSCEQLYLPDVWGNTLYMAVKPLPGGNLTLAIYKDSVCTRASSMDMTTYLVKLYQSKGYSDQTGYTAAETWKEGIATWNEKMSYFKVCQPCVAYNRFSEQTKYNGHVRKGRLLGGGGNQNNNDGNGYVRSRYNCYDDAGYTNVDQCYKFETKTNLELAYEEDLHAASNQGSILRIKAYGKVYGKGGYNTPMSHAVQVAYESFVALSIAGLVLSVLYLRRCFQRLSNGRRRIMPTSMMDVLYGGDDTDNAASLRRERAERRWIQWTNKGSEKVRKSGVGTELEVRDAETLSTVTGVYDPPTCDGEGDDETGLETSEQRQILENYIEMQVLWNTINDANLGRLIESIADEDSATDSNAADHDITLSPETSSKTCTSDDMNHHDILEDKVQNLENIVANMDIVSTGDASDRYDNIEQLILGYAVVDEEIISSGCASVTESNIQLQILENVIADAEIANSEDSIRKEEIEIISSGSSNTEYSIRTEEASGATNHLYTIPEGSSLSSFDKSTSSFGPSFECQGEK</sequence>
<feature type="compositionally biased region" description="Low complexity" evidence="1">
    <location>
        <begin position="687"/>
        <end position="702"/>
    </location>
</feature>
<feature type="compositionally biased region" description="Polar residues" evidence="1">
    <location>
        <begin position="553"/>
        <end position="564"/>
    </location>
</feature>
<organism evidence="2 3">
    <name type="scientific">Cyclostephanos tholiformis</name>
    <dbReference type="NCBI Taxonomy" id="382380"/>
    <lineage>
        <taxon>Eukaryota</taxon>
        <taxon>Sar</taxon>
        <taxon>Stramenopiles</taxon>
        <taxon>Ochrophyta</taxon>
        <taxon>Bacillariophyta</taxon>
        <taxon>Coscinodiscophyceae</taxon>
        <taxon>Thalassiosirophycidae</taxon>
        <taxon>Stephanodiscales</taxon>
        <taxon>Stephanodiscaceae</taxon>
        <taxon>Cyclostephanos</taxon>
    </lineage>
</organism>
<keyword evidence="3" id="KW-1185">Reference proteome</keyword>
<name>A0ABD3SEH6_9STRA</name>
<feature type="region of interest" description="Disordered" evidence="1">
    <location>
        <begin position="482"/>
        <end position="501"/>
    </location>
</feature>